<dbReference type="Pfam" id="PF00078">
    <property type="entry name" value="RVT_1"/>
    <property type="match status" value="1"/>
</dbReference>
<evidence type="ECO:0000259" key="1">
    <source>
        <dbReference type="PROSITE" id="PS50878"/>
    </source>
</evidence>
<dbReference type="EMBL" id="CAJNOK010001292">
    <property type="protein sequence ID" value="CAF0803984.1"/>
    <property type="molecule type" value="Genomic_DNA"/>
</dbReference>
<evidence type="ECO:0000313" key="3">
    <source>
        <dbReference type="EMBL" id="CAF3587625.1"/>
    </source>
</evidence>
<feature type="domain" description="Reverse transcriptase" evidence="1">
    <location>
        <begin position="1"/>
        <end position="227"/>
    </location>
</feature>
<dbReference type="AlphaFoldDB" id="A0A8S2D3I9"/>
<dbReference type="Proteomes" id="UP000677228">
    <property type="component" value="Unassembled WGS sequence"/>
</dbReference>
<reference evidence="2" key="1">
    <citation type="submission" date="2021-02" db="EMBL/GenBank/DDBJ databases">
        <authorList>
            <person name="Nowell W R."/>
        </authorList>
    </citation>
    <scope>NUCLEOTIDE SEQUENCE</scope>
</reference>
<evidence type="ECO:0000313" key="4">
    <source>
        <dbReference type="Proteomes" id="UP000677228"/>
    </source>
</evidence>
<dbReference type="PANTHER" id="PTHR33332">
    <property type="entry name" value="REVERSE TRANSCRIPTASE DOMAIN-CONTAINING PROTEIN"/>
    <property type="match status" value="1"/>
</dbReference>
<gene>
    <name evidence="2" type="ORF">OVA965_LOCUS4800</name>
    <name evidence="3" type="ORF">TMI583_LOCUS4802</name>
</gene>
<organism evidence="2 4">
    <name type="scientific">Didymodactylos carnosus</name>
    <dbReference type="NCBI Taxonomy" id="1234261"/>
    <lineage>
        <taxon>Eukaryota</taxon>
        <taxon>Metazoa</taxon>
        <taxon>Spiralia</taxon>
        <taxon>Gnathifera</taxon>
        <taxon>Rotifera</taxon>
        <taxon>Eurotatoria</taxon>
        <taxon>Bdelloidea</taxon>
        <taxon>Philodinida</taxon>
        <taxon>Philodinidae</taxon>
        <taxon>Didymodactylos</taxon>
    </lineage>
</organism>
<sequence length="329" mass="38231">MVDRIEKWCKDKGIYLDEQSGFTAQRRLQSRILGIVEDLRLTVAACNRPALAIFVDFKTAFDKMWYPALLKTLEELDMPLELRRWIYGWLQNRSMSISHGDAESRLFQIFVGAPQGSVLAALLFRLHIHFLPSYFSQALSHLYADDLTIILKGALGKRLSENIKYLESQAKVVLEALEKFADHHILPVNIDKTKAMLVHNAVATDKPRIEYKNSSIEYVTSFKGLGVELGTKLRWSKHVDIRLKMARNSYSALRKFFHTIPKNEIKIKRKLSGAFCLPHFIWLFSTWFYYTEKQQAKIEHVYGSGLRMVYSLWGWDDYLTLVLSREFSL</sequence>
<name>A0A8S2D3I9_9BILA</name>
<accession>A0A8S2D3I9</accession>
<dbReference type="InterPro" id="IPR000477">
    <property type="entry name" value="RT_dom"/>
</dbReference>
<dbReference type="Proteomes" id="UP000682733">
    <property type="component" value="Unassembled WGS sequence"/>
</dbReference>
<evidence type="ECO:0000313" key="2">
    <source>
        <dbReference type="EMBL" id="CAF0803984.1"/>
    </source>
</evidence>
<dbReference type="EMBL" id="CAJOBA010001293">
    <property type="protein sequence ID" value="CAF3587625.1"/>
    <property type="molecule type" value="Genomic_DNA"/>
</dbReference>
<protein>
    <recommendedName>
        <fullName evidence="1">Reverse transcriptase domain-containing protein</fullName>
    </recommendedName>
</protein>
<comment type="caution">
    <text evidence="2">The sequence shown here is derived from an EMBL/GenBank/DDBJ whole genome shotgun (WGS) entry which is preliminary data.</text>
</comment>
<proteinExistence type="predicted"/>
<dbReference type="PROSITE" id="PS50878">
    <property type="entry name" value="RT_POL"/>
    <property type="match status" value="1"/>
</dbReference>